<dbReference type="STRING" id="660025.F9FGG6"/>
<protein>
    <recommendedName>
        <fullName evidence="2">Transcriptional activator of proteases prtT</fullName>
    </recommendedName>
</protein>
<comment type="caution">
    <text evidence="1">The sequence shown here is derived from an EMBL/GenBank/DDBJ whole genome shotgun (WGS) entry which is preliminary data.</text>
</comment>
<reference evidence="1" key="1">
    <citation type="journal article" date="2012" name="Mol. Plant Microbe Interact.">
        <title>A highly conserved effector in Fusarium oxysporum is required for full virulence on Arabidopsis.</title>
        <authorList>
            <person name="Thatcher L.F."/>
            <person name="Gardiner D.M."/>
            <person name="Kazan K."/>
            <person name="Manners J."/>
        </authorList>
    </citation>
    <scope>NUCLEOTIDE SEQUENCE [LARGE SCALE GENOMIC DNA]</scope>
    <source>
        <strain evidence="1">Fo5176</strain>
    </source>
</reference>
<evidence type="ECO:0008006" key="2">
    <source>
        <dbReference type="Google" id="ProtNLM"/>
    </source>
</evidence>
<organism evidence="1">
    <name type="scientific">Fusarium oxysporum (strain Fo5176)</name>
    <name type="common">Fusarium vascular wilt</name>
    <dbReference type="NCBI Taxonomy" id="660025"/>
    <lineage>
        <taxon>Eukaryota</taxon>
        <taxon>Fungi</taxon>
        <taxon>Dikarya</taxon>
        <taxon>Ascomycota</taxon>
        <taxon>Pezizomycotina</taxon>
        <taxon>Sordariomycetes</taxon>
        <taxon>Hypocreomycetidae</taxon>
        <taxon>Hypocreales</taxon>
        <taxon>Nectriaceae</taxon>
        <taxon>Fusarium</taxon>
        <taxon>Fusarium oxysporum species complex</taxon>
    </lineage>
</organism>
<dbReference type="OrthoDB" id="2595934at2759"/>
<dbReference type="AlphaFoldDB" id="F9FGG6"/>
<proteinExistence type="predicted"/>
<name>F9FGG6_FUSOF</name>
<dbReference type="EMBL" id="AFQF01001735">
    <property type="protein sequence ID" value="EGU83991.1"/>
    <property type="molecule type" value="Genomic_DNA"/>
</dbReference>
<evidence type="ECO:0000313" key="1">
    <source>
        <dbReference type="EMBL" id="EGU83991.1"/>
    </source>
</evidence>
<sequence>MLSTVWVAARLRCVLLITMILYNNCFLPETRFTWKCLKTAGESCLARRVAVSRHVVRIPCELPHDVHRVTKSSIGLEDTVTSSSPRLVQACNCEERLMALESELAELRFAVRELSQTATSRALQPTSSNQDATTSVPVISEVSLERTEDQRVAACLDPPVAPVRVIRKMYTWINGNPETPKDVVELSEPVKAQLASNGLGLRLIETSRKNISRLHFIQGTIDKTLSGEYNLLSVTCILPGMQTNFSIISKDLHMSLYGILKSGLEKLALESPLSLPSLYAMLLTCLLNLNLGYSDSFIDAWLLSGSLILHLMLCLDFPVQQQTPLSLCYPEDDRNRILTWNAACLQHLKFTIGVGKLSAVRMDLAAHYINVVKHADGFNELDKEIVAELELFILLYRGIVEEHISAEQLQSNLSQWHTANTKLLNLDESLELKFAISTFSLLTHRWELSRLRQADIENARENAMYDQHIEPILKYSHQIIRISREMTGQKRVIHTFDFLMGAYAHVTLVEFADHLEDIDKTFRLMEEVQNLRKDTYVVEPVSIWAMNMMRKRLLDTVRPEMDVQTEMLPGLDVWWPPFEALSTRMEYTSTEVSERDQ</sequence>
<gene>
    <name evidence="1" type="ORF">FOXB_05495</name>
</gene>
<accession>F9FGG6</accession>
<dbReference type="PaxDb" id="5507-FOXG_10770P0"/>